<dbReference type="InterPro" id="IPR041569">
    <property type="entry name" value="AAA_lid_3"/>
</dbReference>
<feature type="region of interest" description="Disordered" evidence="3">
    <location>
        <begin position="438"/>
        <end position="475"/>
    </location>
</feature>
<keyword evidence="2" id="KW-0067">ATP-binding</keyword>
<dbReference type="Pfam" id="PF17862">
    <property type="entry name" value="AAA_lid_3"/>
    <property type="match status" value="1"/>
</dbReference>
<keyword evidence="6" id="KW-1185">Reference proteome</keyword>
<evidence type="ECO:0000313" key="6">
    <source>
        <dbReference type="Proteomes" id="UP000572817"/>
    </source>
</evidence>
<keyword evidence="1" id="KW-0547">Nucleotide-binding</keyword>
<dbReference type="InterPro" id="IPR003593">
    <property type="entry name" value="AAA+_ATPase"/>
</dbReference>
<dbReference type="EMBL" id="WWBZ02000033">
    <property type="protein sequence ID" value="KAF4306783.1"/>
    <property type="molecule type" value="Genomic_DNA"/>
</dbReference>
<dbReference type="CDD" id="cd19511">
    <property type="entry name" value="RecA-like_CDC48_r2-like"/>
    <property type="match status" value="1"/>
</dbReference>
<dbReference type="InterPro" id="IPR003959">
    <property type="entry name" value="ATPase_AAA_core"/>
</dbReference>
<organism evidence="5 6">
    <name type="scientific">Botryosphaeria dothidea</name>
    <dbReference type="NCBI Taxonomy" id="55169"/>
    <lineage>
        <taxon>Eukaryota</taxon>
        <taxon>Fungi</taxon>
        <taxon>Dikarya</taxon>
        <taxon>Ascomycota</taxon>
        <taxon>Pezizomycotina</taxon>
        <taxon>Dothideomycetes</taxon>
        <taxon>Dothideomycetes incertae sedis</taxon>
        <taxon>Botryosphaeriales</taxon>
        <taxon>Botryosphaeriaceae</taxon>
        <taxon>Botryosphaeria</taxon>
    </lineage>
</organism>
<dbReference type="Pfam" id="PF00004">
    <property type="entry name" value="AAA"/>
    <property type="match status" value="2"/>
</dbReference>
<dbReference type="GO" id="GO:0005737">
    <property type="term" value="C:cytoplasm"/>
    <property type="evidence" value="ECO:0007669"/>
    <property type="project" value="TreeGrafter"/>
</dbReference>
<evidence type="ECO:0000313" key="5">
    <source>
        <dbReference type="EMBL" id="KAF4306783.1"/>
    </source>
</evidence>
<proteinExistence type="predicted"/>
<reference evidence="5" key="1">
    <citation type="submission" date="2020-04" db="EMBL/GenBank/DDBJ databases">
        <title>Genome Assembly and Annotation of Botryosphaeria dothidea sdau 11-99, a Latent Pathogen of Apple Fruit Ring Rot in China.</title>
        <authorList>
            <person name="Yu C."/>
            <person name="Diao Y."/>
            <person name="Lu Q."/>
            <person name="Zhao J."/>
            <person name="Cui S."/>
            <person name="Peng C."/>
            <person name="He B."/>
            <person name="Liu H."/>
        </authorList>
    </citation>
    <scope>NUCLEOTIDE SEQUENCE [LARGE SCALE GENOMIC DNA]</scope>
    <source>
        <strain evidence="5">Sdau11-99</strain>
    </source>
</reference>
<sequence length="782" mass="85919">MDISQFSLRNTNSKASALPPKALDGGLRVHIPSKHLTSLGLKTGDYCLLDQPDGTPKAVGVAWLAKDPGQSTKRMAFIEEPMKELYGLKLEDKVTISKLDLQQLKPAQKIYVKEVDAGSSAVPKNEIEFFAKVALCSVDMVLPGGTFATTVTAGPRTVSKQRYVVEKVEPPSEEPLIPYICTSASAVQFLAKDEVVETSETEPAEAPVFKVNSDGIGGLHKQILDLNERLVNLTNEIRRRKYPYLLKRATGVLLYGPEGTGKSLLLRKLSEAPWRKVITVDEPLASTSEKSQSALRKCFEEAKAAQPSVIILDKLEALAPRNDENTSVSKSSLARCIAAEIQKLETARVLVIGATTRLVDVDSTLRTPELFADEIEIPVPDARARIDILKVLQEKEWPISDETAENIGGRTHGFVGRDLAALYKKALKRACDRYLEREGRNEPDGLGDAITSANTDGQQHSGQQDDVNEEAVSGAGNQVATAVSLADFENALLQVRPTAMNEVFLETPKVRWSDIGGSDSVKEALREVTEWPFRHPEDMQELDLQPQRGILLYGPPGCSKTLCAKAVATESDLNFLAVKGAELTSMYVGETERAVREVFRKARAASPSIIFFDEIDSIAASRESGKQLSGLNVLTTLLNEMDGIESLKGVLVLAATNRPDVLDSALMRPGRFDAILYVGPPNREARLAILRIRLVDNGRPLADDVDLEELATLTEGYSGAEIVEICSEAARATLRDRLRHADKRRIGMEQFRRALDKVPRRITGEMTARYENWSVDDAIKRL</sequence>
<dbReference type="GO" id="GO:0016887">
    <property type="term" value="F:ATP hydrolysis activity"/>
    <property type="evidence" value="ECO:0007669"/>
    <property type="project" value="InterPro"/>
</dbReference>
<dbReference type="SUPFAM" id="SSF52540">
    <property type="entry name" value="P-loop containing nucleoside triphosphate hydrolases"/>
    <property type="match status" value="2"/>
</dbReference>
<dbReference type="AlphaFoldDB" id="A0A8H4IX99"/>
<dbReference type="FunFam" id="3.40.50.300:FF:001721">
    <property type="entry name" value="AAA family ATPase, putative"/>
    <property type="match status" value="1"/>
</dbReference>
<feature type="domain" description="AAA+ ATPase" evidence="4">
    <location>
        <begin position="248"/>
        <end position="381"/>
    </location>
</feature>
<comment type="caution">
    <text evidence="5">The sequence shown here is derived from an EMBL/GenBank/DDBJ whole genome shotgun (WGS) entry which is preliminary data.</text>
</comment>
<dbReference type="Proteomes" id="UP000572817">
    <property type="component" value="Unassembled WGS sequence"/>
</dbReference>
<evidence type="ECO:0000259" key="4">
    <source>
        <dbReference type="SMART" id="SM00382"/>
    </source>
</evidence>
<dbReference type="OrthoDB" id="27435at2759"/>
<feature type="compositionally biased region" description="Polar residues" evidence="3">
    <location>
        <begin position="451"/>
        <end position="465"/>
    </location>
</feature>
<accession>A0A8H4IX99</accession>
<evidence type="ECO:0000256" key="3">
    <source>
        <dbReference type="SAM" id="MobiDB-lite"/>
    </source>
</evidence>
<dbReference type="Gene3D" id="1.10.8.60">
    <property type="match status" value="2"/>
</dbReference>
<dbReference type="InterPro" id="IPR027417">
    <property type="entry name" value="P-loop_NTPase"/>
</dbReference>
<protein>
    <submittedName>
        <fullName evidence="5">AAA family ATPase protein</fullName>
    </submittedName>
</protein>
<dbReference type="PROSITE" id="PS00674">
    <property type="entry name" value="AAA"/>
    <property type="match status" value="1"/>
</dbReference>
<dbReference type="PANTHER" id="PTHR23077:SF27">
    <property type="entry name" value="ATPASE FAMILY GENE 2 PROTEIN HOMOLOG A"/>
    <property type="match status" value="1"/>
</dbReference>
<dbReference type="Gene3D" id="3.40.50.300">
    <property type="entry name" value="P-loop containing nucleotide triphosphate hydrolases"/>
    <property type="match status" value="2"/>
</dbReference>
<name>A0A8H4IX99_9PEZI</name>
<evidence type="ECO:0000256" key="2">
    <source>
        <dbReference type="ARBA" id="ARBA00022840"/>
    </source>
</evidence>
<dbReference type="SMART" id="SM00382">
    <property type="entry name" value="AAA"/>
    <property type="match status" value="2"/>
</dbReference>
<dbReference type="GO" id="GO:0005524">
    <property type="term" value="F:ATP binding"/>
    <property type="evidence" value="ECO:0007669"/>
    <property type="project" value="UniProtKB-KW"/>
</dbReference>
<gene>
    <name evidence="5" type="ORF">GTA08_BOTSDO05168</name>
</gene>
<dbReference type="InterPro" id="IPR003960">
    <property type="entry name" value="ATPase_AAA_CS"/>
</dbReference>
<dbReference type="PANTHER" id="PTHR23077">
    <property type="entry name" value="AAA-FAMILY ATPASE"/>
    <property type="match status" value="1"/>
</dbReference>
<feature type="domain" description="AAA+ ATPase" evidence="4">
    <location>
        <begin position="546"/>
        <end position="682"/>
    </location>
</feature>
<evidence type="ECO:0000256" key="1">
    <source>
        <dbReference type="ARBA" id="ARBA00022741"/>
    </source>
</evidence>
<dbReference type="InterPro" id="IPR050168">
    <property type="entry name" value="AAA_ATPase_domain"/>
</dbReference>